<evidence type="ECO:0000256" key="4">
    <source>
        <dbReference type="ARBA" id="ARBA00004659"/>
    </source>
</evidence>
<dbReference type="FunFam" id="3.40.50.2020:FF:000004">
    <property type="entry name" value="Adenine phosphoribosyltransferase"/>
    <property type="match status" value="1"/>
</dbReference>
<comment type="subunit">
    <text evidence="6">Homodimer.</text>
</comment>
<protein>
    <recommendedName>
        <fullName evidence="7">adenine phosphoribosyltransferase</fullName>
        <ecNumber evidence="7">2.4.2.7</ecNumber>
    </recommendedName>
</protein>
<dbReference type="CDD" id="cd06223">
    <property type="entry name" value="PRTases_typeI"/>
    <property type="match status" value="1"/>
</dbReference>
<dbReference type="GO" id="GO:0016208">
    <property type="term" value="F:AMP binding"/>
    <property type="evidence" value="ECO:0007669"/>
    <property type="project" value="TreeGrafter"/>
</dbReference>
<proteinExistence type="inferred from homology"/>
<evidence type="ECO:0000256" key="11">
    <source>
        <dbReference type="ARBA" id="ARBA00022726"/>
    </source>
</evidence>
<keyword evidence="10" id="KW-0808">Transferase</keyword>
<comment type="pathway">
    <text evidence="4">Purine metabolism; AMP biosynthesis via salvage pathway; AMP from adenine: step 1/1.</text>
</comment>
<dbReference type="InterPro" id="IPR000836">
    <property type="entry name" value="PRTase_dom"/>
</dbReference>
<dbReference type="GO" id="GO:0044209">
    <property type="term" value="P:AMP salvage"/>
    <property type="evidence" value="ECO:0007669"/>
    <property type="project" value="UniProtKB-UniPathway"/>
</dbReference>
<gene>
    <name evidence="13" type="ORF">UFOPK3610_00401</name>
</gene>
<dbReference type="PANTHER" id="PTHR32315:SF3">
    <property type="entry name" value="ADENINE PHOSPHORIBOSYLTRANSFERASE"/>
    <property type="match status" value="1"/>
</dbReference>
<evidence type="ECO:0000256" key="2">
    <source>
        <dbReference type="ARBA" id="ARBA00003968"/>
    </source>
</evidence>
<evidence type="ECO:0000256" key="8">
    <source>
        <dbReference type="ARBA" id="ARBA00022490"/>
    </source>
</evidence>
<evidence type="ECO:0000313" key="13">
    <source>
        <dbReference type="EMBL" id="CAB4905607.1"/>
    </source>
</evidence>
<evidence type="ECO:0000256" key="7">
    <source>
        <dbReference type="ARBA" id="ARBA00011893"/>
    </source>
</evidence>
<dbReference type="EC" id="2.4.2.7" evidence="7"/>
<comment type="catalytic activity">
    <reaction evidence="1">
        <text>AMP + diphosphate = 5-phospho-alpha-D-ribose 1-diphosphate + adenine</text>
        <dbReference type="Rhea" id="RHEA:16609"/>
        <dbReference type="ChEBI" id="CHEBI:16708"/>
        <dbReference type="ChEBI" id="CHEBI:33019"/>
        <dbReference type="ChEBI" id="CHEBI:58017"/>
        <dbReference type="ChEBI" id="CHEBI:456215"/>
        <dbReference type="EC" id="2.4.2.7"/>
    </reaction>
</comment>
<evidence type="ECO:0000256" key="3">
    <source>
        <dbReference type="ARBA" id="ARBA00004496"/>
    </source>
</evidence>
<comment type="similarity">
    <text evidence="5">Belongs to the purine/pyrimidine phosphoribosyltransferase family.</text>
</comment>
<evidence type="ECO:0000256" key="6">
    <source>
        <dbReference type="ARBA" id="ARBA00011738"/>
    </source>
</evidence>
<dbReference type="GO" id="GO:0006168">
    <property type="term" value="P:adenine salvage"/>
    <property type="evidence" value="ECO:0007669"/>
    <property type="project" value="InterPro"/>
</dbReference>
<dbReference type="EMBL" id="CAFBMR010000008">
    <property type="protein sequence ID" value="CAB4905607.1"/>
    <property type="molecule type" value="Genomic_DNA"/>
</dbReference>
<evidence type="ECO:0000256" key="1">
    <source>
        <dbReference type="ARBA" id="ARBA00000868"/>
    </source>
</evidence>
<comment type="function">
    <text evidence="2">Catalyzes a salvage reaction resulting in the formation of AMP, that is energically less costly than de novo synthesis.</text>
</comment>
<organism evidence="13">
    <name type="scientific">freshwater metagenome</name>
    <dbReference type="NCBI Taxonomy" id="449393"/>
    <lineage>
        <taxon>unclassified sequences</taxon>
        <taxon>metagenomes</taxon>
        <taxon>ecological metagenomes</taxon>
    </lineage>
</organism>
<feature type="domain" description="Phosphoribosyltransferase" evidence="12">
    <location>
        <begin position="42"/>
        <end position="153"/>
    </location>
</feature>
<dbReference type="UniPathway" id="UPA00588">
    <property type="reaction ID" value="UER00646"/>
</dbReference>
<dbReference type="InterPro" id="IPR005764">
    <property type="entry name" value="Ade_phspho_trans"/>
</dbReference>
<dbReference type="SUPFAM" id="SSF53271">
    <property type="entry name" value="PRTase-like"/>
    <property type="match status" value="1"/>
</dbReference>
<evidence type="ECO:0000256" key="9">
    <source>
        <dbReference type="ARBA" id="ARBA00022676"/>
    </source>
</evidence>
<keyword evidence="11" id="KW-0660">Purine salvage</keyword>
<comment type="subcellular location">
    <subcellularLocation>
        <location evidence="3">Cytoplasm</location>
    </subcellularLocation>
</comment>
<keyword evidence="9" id="KW-0328">Glycosyltransferase</keyword>
<dbReference type="GO" id="GO:0003999">
    <property type="term" value="F:adenine phosphoribosyltransferase activity"/>
    <property type="evidence" value="ECO:0007669"/>
    <property type="project" value="UniProtKB-EC"/>
</dbReference>
<reference evidence="13" key="1">
    <citation type="submission" date="2020-05" db="EMBL/GenBank/DDBJ databases">
        <authorList>
            <person name="Chiriac C."/>
            <person name="Salcher M."/>
            <person name="Ghai R."/>
            <person name="Kavagutti S V."/>
        </authorList>
    </citation>
    <scope>NUCLEOTIDE SEQUENCE</scope>
</reference>
<dbReference type="GO" id="GO:0002055">
    <property type="term" value="F:adenine binding"/>
    <property type="evidence" value="ECO:0007669"/>
    <property type="project" value="TreeGrafter"/>
</dbReference>
<accession>A0A6J7GBR2</accession>
<evidence type="ECO:0000256" key="10">
    <source>
        <dbReference type="ARBA" id="ARBA00022679"/>
    </source>
</evidence>
<dbReference type="GO" id="GO:0006166">
    <property type="term" value="P:purine ribonucleoside salvage"/>
    <property type="evidence" value="ECO:0007669"/>
    <property type="project" value="UniProtKB-KW"/>
</dbReference>
<dbReference type="Gene3D" id="3.40.50.2020">
    <property type="match status" value="1"/>
</dbReference>
<dbReference type="Pfam" id="PF00156">
    <property type="entry name" value="Pribosyltran"/>
    <property type="match status" value="1"/>
</dbReference>
<dbReference type="AlphaFoldDB" id="A0A6J7GBR2"/>
<dbReference type="NCBIfam" id="NF002634">
    <property type="entry name" value="PRK02304.1-3"/>
    <property type="match status" value="1"/>
</dbReference>
<dbReference type="PANTHER" id="PTHR32315">
    <property type="entry name" value="ADENINE PHOSPHORIBOSYLTRANSFERASE"/>
    <property type="match status" value="1"/>
</dbReference>
<name>A0A6J7GBR2_9ZZZZ</name>
<dbReference type="InterPro" id="IPR050054">
    <property type="entry name" value="UPRTase/APRTase"/>
</dbReference>
<dbReference type="InterPro" id="IPR029057">
    <property type="entry name" value="PRTase-like"/>
</dbReference>
<dbReference type="NCBIfam" id="NF002636">
    <property type="entry name" value="PRK02304.1-5"/>
    <property type="match status" value="1"/>
</dbReference>
<sequence length="183" mass="19611">MAEDLSALWNEVVVVPDFPTPGISFKDLLGILANPVTLGLAVRAWAEAVRPEKPTMIVGIEARGFPLGAALAYELGCGFVLLRKPGKLPRDVHRREYELEYGTSALEIHQDALTSADRVVIVDDVLATGGTAAAAVELVRETGAHVISLAVLMELTFLPGRSAVSCHDVRIHALIDDEGRPLP</sequence>
<evidence type="ECO:0000259" key="12">
    <source>
        <dbReference type="Pfam" id="PF00156"/>
    </source>
</evidence>
<dbReference type="GO" id="GO:0005737">
    <property type="term" value="C:cytoplasm"/>
    <property type="evidence" value="ECO:0007669"/>
    <property type="project" value="UniProtKB-SubCell"/>
</dbReference>
<dbReference type="HAMAP" id="MF_00004">
    <property type="entry name" value="Aden_phosphoribosyltr"/>
    <property type="match status" value="1"/>
</dbReference>
<keyword evidence="8" id="KW-0963">Cytoplasm</keyword>
<evidence type="ECO:0000256" key="5">
    <source>
        <dbReference type="ARBA" id="ARBA00008391"/>
    </source>
</evidence>